<keyword evidence="3" id="KW-0418">Kinase</keyword>
<keyword evidence="2" id="KW-0808">Transferase</keyword>
<dbReference type="InterPro" id="IPR052028">
    <property type="entry name" value="HipA_Ser/Thr_kinase"/>
</dbReference>
<accession>A0A4P8IR31</accession>
<dbReference type="AlphaFoldDB" id="A0A4P8IR31"/>
<proteinExistence type="inferred from homology"/>
<sequence>MSRRTQTRRLNVWMNGIPVGYWESARDGERLGYFDEWLADEQGRPLSLSLPFAPGNPPYRGDLVTAFFDNLLPDSDAIRRRLAQRHHTGSTKPFDLLSALGRDCVGAIQLLPPNEAPTDLREIKGERLTEPDIAQLLRNTTATAPLGLHDRDDDLRLSIAGAQEKTALLRRDQQWIKPAGSTPTTHIFKLPLGLVGNMQADMRSSIENEWLCSKIVAAYGLPIANCEMANFEDQKVLVVERFDRKPASDKKWIVRLPQEDMCQATGTPPLLKYQQDGGPGIAAIMDVLLGSEQAREDRRNFFKTQLVFWLLAATDGHAKNFSLFHLPGGLYRATPLYDVLSAHPIIGRRRNQIAPQKAKLAMAVRGSSNHYQIDKILPRHWFQQGRQAGLGEAAVQDIIAEVVDRTESVIDVANDGLPPSFPAAVADAILSGLKKQSGKLAALMTYGAGSET</sequence>
<dbReference type="Pfam" id="PF07804">
    <property type="entry name" value="HipA_C"/>
    <property type="match status" value="1"/>
</dbReference>
<dbReference type="PANTHER" id="PTHR37419">
    <property type="entry name" value="SERINE/THREONINE-PROTEIN KINASE TOXIN HIPA"/>
    <property type="match status" value="1"/>
</dbReference>
<dbReference type="Pfam" id="PF13657">
    <property type="entry name" value="Couple_hipA"/>
    <property type="match status" value="1"/>
</dbReference>
<dbReference type="InterPro" id="IPR012893">
    <property type="entry name" value="HipA-like_C"/>
</dbReference>
<feature type="domain" description="HipA-like C-terminal" evidence="4">
    <location>
        <begin position="157"/>
        <end position="408"/>
    </location>
</feature>
<evidence type="ECO:0000256" key="1">
    <source>
        <dbReference type="ARBA" id="ARBA00010164"/>
    </source>
</evidence>
<dbReference type="RefSeq" id="WP_137333626.1">
    <property type="nucleotide sequence ID" value="NZ_CP040077.1"/>
</dbReference>
<dbReference type="GO" id="GO:0004674">
    <property type="term" value="F:protein serine/threonine kinase activity"/>
    <property type="evidence" value="ECO:0007669"/>
    <property type="project" value="TreeGrafter"/>
</dbReference>
<dbReference type="Proteomes" id="UP000298656">
    <property type="component" value="Chromosome 1"/>
</dbReference>
<protein>
    <submittedName>
        <fullName evidence="6">Type II toxin-antitoxin system HipA family toxin</fullName>
    </submittedName>
</protein>
<evidence type="ECO:0000259" key="4">
    <source>
        <dbReference type="Pfam" id="PF07804"/>
    </source>
</evidence>
<dbReference type="PANTHER" id="PTHR37419:SF1">
    <property type="entry name" value="SERINE_THREONINE-PROTEIN KINASE TOXIN HIPA"/>
    <property type="match status" value="1"/>
</dbReference>
<evidence type="ECO:0000313" key="7">
    <source>
        <dbReference type="Proteomes" id="UP000298656"/>
    </source>
</evidence>
<dbReference type="OrthoDB" id="9805913at2"/>
<dbReference type="CDD" id="cd17808">
    <property type="entry name" value="HipA_Ec_like"/>
    <property type="match status" value="1"/>
</dbReference>
<feature type="domain" description="HipA N-terminal subdomain 1" evidence="5">
    <location>
        <begin position="10"/>
        <end position="110"/>
    </location>
</feature>
<gene>
    <name evidence="6" type="ORF">FAZ95_17655</name>
</gene>
<dbReference type="NCBIfam" id="TIGR03071">
    <property type="entry name" value="couple_hipA"/>
    <property type="match status" value="1"/>
</dbReference>
<dbReference type="GO" id="GO:0005829">
    <property type="term" value="C:cytosol"/>
    <property type="evidence" value="ECO:0007669"/>
    <property type="project" value="TreeGrafter"/>
</dbReference>
<evidence type="ECO:0000259" key="5">
    <source>
        <dbReference type="Pfam" id="PF13657"/>
    </source>
</evidence>
<comment type="similarity">
    <text evidence="1">Belongs to the HipA Ser/Thr kinase family.</text>
</comment>
<evidence type="ECO:0000256" key="3">
    <source>
        <dbReference type="ARBA" id="ARBA00022777"/>
    </source>
</evidence>
<evidence type="ECO:0000256" key="2">
    <source>
        <dbReference type="ARBA" id="ARBA00022679"/>
    </source>
</evidence>
<keyword evidence="7" id="KW-1185">Reference proteome</keyword>
<dbReference type="KEGG" id="tvl:FAZ95_17655"/>
<dbReference type="InterPro" id="IPR017508">
    <property type="entry name" value="HipA_N1"/>
</dbReference>
<organism evidence="6 7">
    <name type="scientific">Trinickia violacea</name>
    <dbReference type="NCBI Taxonomy" id="2571746"/>
    <lineage>
        <taxon>Bacteria</taxon>
        <taxon>Pseudomonadati</taxon>
        <taxon>Pseudomonadota</taxon>
        <taxon>Betaproteobacteria</taxon>
        <taxon>Burkholderiales</taxon>
        <taxon>Burkholderiaceae</taxon>
        <taxon>Trinickia</taxon>
    </lineage>
</organism>
<dbReference type="EMBL" id="CP040077">
    <property type="protein sequence ID" value="QCP50816.1"/>
    <property type="molecule type" value="Genomic_DNA"/>
</dbReference>
<evidence type="ECO:0000313" key="6">
    <source>
        <dbReference type="EMBL" id="QCP50816.1"/>
    </source>
</evidence>
<name>A0A4P8IR31_9BURK</name>
<reference evidence="6 7" key="1">
    <citation type="submission" date="2019-05" db="EMBL/GenBank/DDBJ databases">
        <title>Burkholderia sp. DHOD12, isolated from subtropical forest soil.</title>
        <authorList>
            <person name="Gao Z.-H."/>
            <person name="Qiu L.-H."/>
        </authorList>
    </citation>
    <scope>NUCLEOTIDE SEQUENCE [LARGE SCALE GENOMIC DNA]</scope>
    <source>
        <strain evidence="6 7">DHOD12</strain>
    </source>
</reference>